<name>A0A2H3JHB9_WOLCO</name>
<dbReference type="EMBL" id="KB468113">
    <property type="protein sequence ID" value="PCH41572.1"/>
    <property type="molecule type" value="Genomic_DNA"/>
</dbReference>
<evidence type="ECO:0000256" key="1">
    <source>
        <dbReference type="SAM" id="MobiDB-lite"/>
    </source>
</evidence>
<feature type="compositionally biased region" description="Low complexity" evidence="1">
    <location>
        <begin position="63"/>
        <end position="85"/>
    </location>
</feature>
<evidence type="ECO:0000313" key="3">
    <source>
        <dbReference type="Proteomes" id="UP000218811"/>
    </source>
</evidence>
<dbReference type="STRING" id="742152.A0A2H3JHB9"/>
<keyword evidence="3" id="KW-1185">Reference proteome</keyword>
<organism evidence="2 3">
    <name type="scientific">Wolfiporia cocos (strain MD-104)</name>
    <name type="common">Brown rot fungus</name>
    <dbReference type="NCBI Taxonomy" id="742152"/>
    <lineage>
        <taxon>Eukaryota</taxon>
        <taxon>Fungi</taxon>
        <taxon>Dikarya</taxon>
        <taxon>Basidiomycota</taxon>
        <taxon>Agaricomycotina</taxon>
        <taxon>Agaricomycetes</taxon>
        <taxon>Polyporales</taxon>
        <taxon>Phaeolaceae</taxon>
        <taxon>Wolfiporia</taxon>
    </lineage>
</organism>
<feature type="compositionally biased region" description="Acidic residues" evidence="1">
    <location>
        <begin position="97"/>
        <end position="106"/>
    </location>
</feature>
<proteinExistence type="predicted"/>
<feature type="compositionally biased region" description="Low complexity" evidence="1">
    <location>
        <begin position="113"/>
        <end position="140"/>
    </location>
</feature>
<sequence length="235" mass="25600">MSLSVDDLVSAFNSNHIGQEAIDLANLHAQLAQVLRAQPCSSSQSIPGRRYPRSNTPLARTPSSSFSWESSEFTRGRSSSSASATHRWGAEERAWDPEDNEDDERMVEDMLLSPPASSRQNAASSAAMSSGSEMLSRQSSMQHISSSFGYAQNELPSPNSSMFATTDPFYTAQLQASQNPTSPLFAQAGRLPPHSPFGLAQQFQSAYNHINAHHPVPAEIDPHHMFGAQQATFMC</sequence>
<dbReference type="OMA" id="SNHIGQE"/>
<dbReference type="Proteomes" id="UP000218811">
    <property type="component" value="Unassembled WGS sequence"/>
</dbReference>
<feature type="compositionally biased region" description="Polar residues" evidence="1">
    <location>
        <begin position="53"/>
        <end position="62"/>
    </location>
</feature>
<dbReference type="AlphaFoldDB" id="A0A2H3JHB9"/>
<accession>A0A2H3JHB9</accession>
<feature type="region of interest" description="Disordered" evidence="1">
    <location>
        <begin position="39"/>
        <end position="140"/>
    </location>
</feature>
<evidence type="ECO:0000313" key="2">
    <source>
        <dbReference type="EMBL" id="PCH41572.1"/>
    </source>
</evidence>
<gene>
    <name evidence="2" type="ORF">WOLCODRAFT_137477</name>
</gene>
<reference evidence="2 3" key="1">
    <citation type="journal article" date="2012" name="Science">
        <title>The Paleozoic origin of enzymatic lignin decomposition reconstructed from 31 fungal genomes.</title>
        <authorList>
            <person name="Floudas D."/>
            <person name="Binder M."/>
            <person name="Riley R."/>
            <person name="Barry K."/>
            <person name="Blanchette R.A."/>
            <person name="Henrissat B."/>
            <person name="Martinez A.T."/>
            <person name="Otillar R."/>
            <person name="Spatafora J.W."/>
            <person name="Yadav J.S."/>
            <person name="Aerts A."/>
            <person name="Benoit I."/>
            <person name="Boyd A."/>
            <person name="Carlson A."/>
            <person name="Copeland A."/>
            <person name="Coutinho P.M."/>
            <person name="de Vries R.P."/>
            <person name="Ferreira P."/>
            <person name="Findley K."/>
            <person name="Foster B."/>
            <person name="Gaskell J."/>
            <person name="Glotzer D."/>
            <person name="Gorecki P."/>
            <person name="Heitman J."/>
            <person name="Hesse C."/>
            <person name="Hori C."/>
            <person name="Igarashi K."/>
            <person name="Jurgens J.A."/>
            <person name="Kallen N."/>
            <person name="Kersten P."/>
            <person name="Kohler A."/>
            <person name="Kuees U."/>
            <person name="Kumar T.K.A."/>
            <person name="Kuo A."/>
            <person name="LaButti K."/>
            <person name="Larrondo L.F."/>
            <person name="Lindquist E."/>
            <person name="Ling A."/>
            <person name="Lombard V."/>
            <person name="Lucas S."/>
            <person name="Lundell T."/>
            <person name="Martin R."/>
            <person name="McLaughlin D.J."/>
            <person name="Morgenstern I."/>
            <person name="Morin E."/>
            <person name="Murat C."/>
            <person name="Nagy L.G."/>
            <person name="Nolan M."/>
            <person name="Ohm R.A."/>
            <person name="Patyshakuliyeva A."/>
            <person name="Rokas A."/>
            <person name="Ruiz-Duenas F.J."/>
            <person name="Sabat G."/>
            <person name="Salamov A."/>
            <person name="Samejima M."/>
            <person name="Schmutz J."/>
            <person name="Slot J.C."/>
            <person name="St John F."/>
            <person name="Stenlid J."/>
            <person name="Sun H."/>
            <person name="Sun S."/>
            <person name="Syed K."/>
            <person name="Tsang A."/>
            <person name="Wiebenga A."/>
            <person name="Young D."/>
            <person name="Pisabarro A."/>
            <person name="Eastwood D.C."/>
            <person name="Martin F."/>
            <person name="Cullen D."/>
            <person name="Grigoriev I.V."/>
            <person name="Hibbett D.S."/>
        </authorList>
    </citation>
    <scope>NUCLEOTIDE SEQUENCE [LARGE SCALE GENOMIC DNA]</scope>
    <source>
        <strain evidence="2 3">MD-104</strain>
    </source>
</reference>
<dbReference type="OrthoDB" id="3262664at2759"/>
<protein>
    <submittedName>
        <fullName evidence="2">Uncharacterized protein</fullName>
    </submittedName>
</protein>